<comment type="catalytic activity">
    <reaction evidence="9 12">
        <text>GTP + succinate + CoA = succinyl-CoA + GDP + phosphate</text>
        <dbReference type="Rhea" id="RHEA:22120"/>
        <dbReference type="ChEBI" id="CHEBI:30031"/>
        <dbReference type="ChEBI" id="CHEBI:37565"/>
        <dbReference type="ChEBI" id="CHEBI:43474"/>
        <dbReference type="ChEBI" id="CHEBI:57287"/>
        <dbReference type="ChEBI" id="CHEBI:57292"/>
        <dbReference type="ChEBI" id="CHEBI:58189"/>
        <dbReference type="EC" id="6.2.1.4"/>
    </reaction>
</comment>
<keyword evidence="2 12" id="KW-0816">Tricarboxylic acid cycle</keyword>
<dbReference type="UniPathway" id="UPA00223">
    <property type="reaction ID" value="UER00999"/>
</dbReference>
<feature type="site" description="Important for substrate specificity" evidence="12">
    <location>
        <position position="69"/>
    </location>
</feature>
<evidence type="ECO:0000256" key="4">
    <source>
        <dbReference type="ARBA" id="ARBA00022723"/>
    </source>
</evidence>
<dbReference type="GO" id="GO:0006099">
    <property type="term" value="P:tricarboxylic acid cycle"/>
    <property type="evidence" value="ECO:0007669"/>
    <property type="project" value="UniProtKB-UniRule"/>
</dbReference>
<name>A0A069DUK8_9HEMI</name>
<dbReference type="PIRSF" id="PIRSF001554">
    <property type="entry name" value="SucCS_beta"/>
    <property type="match status" value="1"/>
</dbReference>
<dbReference type="NCBIfam" id="TIGR01016">
    <property type="entry name" value="sucCoAbeta"/>
    <property type="match status" value="1"/>
</dbReference>
<dbReference type="EMBL" id="GBGD01001537">
    <property type="protein sequence ID" value="JAC87352.1"/>
    <property type="molecule type" value="mRNA"/>
</dbReference>
<dbReference type="InterPro" id="IPR016102">
    <property type="entry name" value="Succinyl-CoA_synth-like"/>
</dbReference>
<dbReference type="GO" id="GO:0042709">
    <property type="term" value="C:succinate-CoA ligase complex"/>
    <property type="evidence" value="ECO:0007669"/>
    <property type="project" value="TreeGrafter"/>
</dbReference>
<dbReference type="InterPro" id="IPR011761">
    <property type="entry name" value="ATP-grasp"/>
</dbReference>
<keyword evidence="13" id="KW-0067">ATP-binding</keyword>
<feature type="binding site" evidence="12">
    <location>
        <position position="298"/>
    </location>
    <ligand>
        <name>substrate</name>
        <note>ligand shared with subunit alpha</note>
    </ligand>
</feature>
<dbReference type="HAMAP" id="MF_00558">
    <property type="entry name" value="Succ_CoA_beta"/>
    <property type="match status" value="1"/>
</dbReference>
<dbReference type="InterPro" id="IPR013650">
    <property type="entry name" value="ATP-grasp_succ-CoA_synth-type"/>
</dbReference>
<dbReference type="GO" id="GO:0004776">
    <property type="term" value="F:succinate-CoA ligase (GDP-forming) activity"/>
    <property type="evidence" value="ECO:0007669"/>
    <property type="project" value="UniProtKB-EC"/>
</dbReference>
<keyword evidence="5 12" id="KW-0547">Nucleotide-binding</keyword>
<keyword evidence="3 12" id="KW-0436">Ligase</keyword>
<dbReference type="FunFam" id="3.30.1490.20:FF:000004">
    <property type="entry name" value="Succinate--CoA ligase [ADP-forming] subunit beta, mitochondrial"/>
    <property type="match status" value="1"/>
</dbReference>
<dbReference type="Gene3D" id="3.30.470.20">
    <property type="entry name" value="ATP-grasp fold, B domain"/>
    <property type="match status" value="1"/>
</dbReference>
<keyword evidence="4 12" id="KW-0479">Metal-binding</keyword>
<comment type="subcellular location">
    <subcellularLocation>
        <location evidence="12">Mitochondrion</location>
    </subcellularLocation>
</comment>
<dbReference type="Gene3D" id="3.30.1490.20">
    <property type="entry name" value="ATP-grasp fold, A domain"/>
    <property type="match status" value="1"/>
</dbReference>
<evidence type="ECO:0000256" key="11">
    <source>
        <dbReference type="ARBA" id="ARBA00063570"/>
    </source>
</evidence>
<feature type="binding site" evidence="12">
    <location>
        <begin position="80"/>
        <end position="82"/>
    </location>
    <ligand>
        <name>GTP</name>
        <dbReference type="ChEBI" id="CHEBI:37565"/>
    </ligand>
</feature>
<dbReference type="InterPro" id="IPR017866">
    <property type="entry name" value="Succ-CoA_synthase_bsu_CS"/>
</dbReference>
<dbReference type="GO" id="GO:0004775">
    <property type="term" value="F:succinate-CoA ligase (ADP-forming) activity"/>
    <property type="evidence" value="ECO:0007669"/>
    <property type="project" value="UniProtKB-UniRule"/>
</dbReference>
<comment type="pathway">
    <text evidence="1 12">Carbohydrate metabolism; tricarboxylic acid cycle; succinate from succinyl-CoA (ligase route): step 1/1.</text>
</comment>
<dbReference type="PROSITE" id="PS50975">
    <property type="entry name" value="ATP_GRASP"/>
    <property type="match status" value="1"/>
</dbReference>
<keyword evidence="6 12" id="KW-0460">Magnesium</keyword>
<dbReference type="SUPFAM" id="SSF52210">
    <property type="entry name" value="Succinyl-CoA synthetase domains"/>
    <property type="match status" value="1"/>
</dbReference>
<organism evidence="15">
    <name type="scientific">Panstrongylus megistus</name>
    <dbReference type="NCBI Taxonomy" id="65343"/>
    <lineage>
        <taxon>Eukaryota</taxon>
        <taxon>Metazoa</taxon>
        <taxon>Ecdysozoa</taxon>
        <taxon>Arthropoda</taxon>
        <taxon>Hexapoda</taxon>
        <taxon>Insecta</taxon>
        <taxon>Pterygota</taxon>
        <taxon>Neoptera</taxon>
        <taxon>Paraneoptera</taxon>
        <taxon>Hemiptera</taxon>
        <taxon>Heteroptera</taxon>
        <taxon>Panheteroptera</taxon>
        <taxon>Cimicomorpha</taxon>
        <taxon>Reduviidae</taxon>
        <taxon>Triatominae</taxon>
        <taxon>Panstrongylus</taxon>
    </lineage>
</organism>
<keyword evidence="8 12" id="KW-0342">GTP-binding</keyword>
<evidence type="ECO:0000256" key="13">
    <source>
        <dbReference type="PROSITE-ProRule" id="PRU00409"/>
    </source>
</evidence>
<feature type="binding site" evidence="12">
    <location>
        <position position="247"/>
    </location>
    <ligand>
        <name>Mg(2+)</name>
        <dbReference type="ChEBI" id="CHEBI:18420"/>
    </ligand>
</feature>
<evidence type="ECO:0000256" key="9">
    <source>
        <dbReference type="ARBA" id="ARBA00052879"/>
    </source>
</evidence>
<dbReference type="EC" id="6.2.1.4" evidence="12"/>
<dbReference type="PANTHER" id="PTHR11815:SF10">
    <property type="entry name" value="SUCCINATE--COA LIGASE [GDP-FORMING] SUBUNIT BETA, MITOCHONDRIAL"/>
    <property type="match status" value="1"/>
</dbReference>
<evidence type="ECO:0000256" key="8">
    <source>
        <dbReference type="ARBA" id="ARBA00023134"/>
    </source>
</evidence>
<comment type="similarity">
    <text evidence="12">Belongs to the succinate/malate CoA ligase beta subunit family. GTP-specific subunit beta subfamily.</text>
</comment>
<feature type="site" description="Important for substrate specificity" evidence="12">
    <location>
        <position position="137"/>
    </location>
</feature>
<dbReference type="InterPro" id="IPR013815">
    <property type="entry name" value="ATP_grasp_subdomain_1"/>
</dbReference>
<dbReference type="AlphaFoldDB" id="A0A069DUK8"/>
<proteinExistence type="evidence at transcript level"/>
<keyword evidence="7 12" id="KW-0496">Mitochondrion</keyword>
<dbReference type="HAMAP" id="MF_03221">
    <property type="entry name" value="Succ_CoA_betaG_euk"/>
    <property type="match status" value="1"/>
</dbReference>
<accession>A0A069DUK8</accession>
<dbReference type="SUPFAM" id="SSF56059">
    <property type="entry name" value="Glutathione synthetase ATP-binding domain-like"/>
    <property type="match status" value="1"/>
</dbReference>
<dbReference type="InterPro" id="IPR005811">
    <property type="entry name" value="SUCC_ACL_C"/>
</dbReference>
<comment type="function">
    <text evidence="10 12">GTP-specific succinyl-CoA synthetase functions in the citric acid cycle (TCA), coupling the hydrolysis of succinyl-CoA to the synthesis of GTP and thus represents the only step of substrate-level phosphorylation in the TCA. The beta subunit provides nucleotide specificity of the enzyme and binds the substrate succinate, while the binding sites for coenzyme A and phosphate are found in the alpha subunit.</text>
</comment>
<dbReference type="Gene3D" id="3.40.50.261">
    <property type="entry name" value="Succinyl-CoA synthetase domains"/>
    <property type="match status" value="1"/>
</dbReference>
<evidence type="ECO:0000256" key="12">
    <source>
        <dbReference type="HAMAP-Rule" id="MF_03221"/>
    </source>
</evidence>
<dbReference type="Pfam" id="PF00549">
    <property type="entry name" value="Ligase_CoA"/>
    <property type="match status" value="1"/>
</dbReference>
<evidence type="ECO:0000256" key="7">
    <source>
        <dbReference type="ARBA" id="ARBA00023128"/>
    </source>
</evidence>
<feature type="binding site" evidence="12">
    <location>
        <position position="47"/>
    </location>
    <ligand>
        <name>GTP</name>
        <dbReference type="ChEBI" id="CHEBI:37565"/>
    </ligand>
</feature>
<evidence type="ECO:0000313" key="15">
    <source>
        <dbReference type="EMBL" id="JAC87352.1"/>
    </source>
</evidence>
<evidence type="ECO:0000256" key="5">
    <source>
        <dbReference type="ARBA" id="ARBA00022741"/>
    </source>
</evidence>
<dbReference type="GO" id="GO:0000287">
    <property type="term" value="F:magnesium ion binding"/>
    <property type="evidence" value="ECO:0007669"/>
    <property type="project" value="UniProtKB-UniRule"/>
</dbReference>
<dbReference type="FunFam" id="3.40.50.261:FF:000001">
    <property type="entry name" value="Succinate--CoA ligase [ADP-forming] subunit beta"/>
    <property type="match status" value="1"/>
</dbReference>
<dbReference type="NCBIfam" id="NF001913">
    <property type="entry name" value="PRK00696.1"/>
    <property type="match status" value="1"/>
</dbReference>
<feature type="domain" description="ATP-grasp" evidence="14">
    <location>
        <begin position="36"/>
        <end position="264"/>
    </location>
</feature>
<evidence type="ECO:0000259" key="14">
    <source>
        <dbReference type="PROSITE" id="PS50975"/>
    </source>
</evidence>
<feature type="binding site" evidence="12">
    <location>
        <position position="233"/>
    </location>
    <ligand>
        <name>Mg(2+)</name>
        <dbReference type="ChEBI" id="CHEBI:18420"/>
    </ligand>
</feature>
<dbReference type="PANTHER" id="PTHR11815">
    <property type="entry name" value="SUCCINYL-COA SYNTHETASE BETA CHAIN"/>
    <property type="match status" value="1"/>
</dbReference>
<evidence type="ECO:0000256" key="6">
    <source>
        <dbReference type="ARBA" id="ARBA00022842"/>
    </source>
</evidence>
<dbReference type="InterPro" id="IPR034722">
    <property type="entry name" value="Succ_CoA_betaG_euk"/>
</dbReference>
<evidence type="ECO:0000256" key="1">
    <source>
        <dbReference type="ARBA" id="ARBA00005064"/>
    </source>
</evidence>
<dbReference type="FunFam" id="3.30.470.20:FF:000002">
    <property type="entry name" value="Succinate--CoA ligase [ADP-forming] subunit beta"/>
    <property type="match status" value="1"/>
</dbReference>
<comment type="cofactor">
    <cofactor evidence="12">
        <name>Mg(2+)</name>
        <dbReference type="ChEBI" id="CHEBI:18420"/>
    </cofactor>
    <text evidence="12">Binds 1 Mg(2+) ion per subunit.</text>
</comment>
<dbReference type="PROSITE" id="PS01217">
    <property type="entry name" value="SUCCINYL_COA_LIG_3"/>
    <property type="match status" value="1"/>
</dbReference>
<dbReference type="GO" id="GO:0005525">
    <property type="term" value="F:GTP binding"/>
    <property type="evidence" value="ECO:0007669"/>
    <property type="project" value="UniProtKB-UniRule"/>
</dbReference>
<sequence>MSYTLRSIGRICQLYQNNQVFTTQIRHLNLLECHSKVLLQNYGVNVQKFIIVENSLEAKDLQSKFKVDEYVIKAQVLAGGRGLGYFDNGFKGGVHLTTDPSKVLPIVEKMVGHRLITKQTPKEGIQVKKVMIAESVNIKRETYFSIVMDRSFGGPVIIASPSGGTDIEAVAKVTPHLIKTFPVDIFKGITNDIAKEVSEFLKFETSIKEKAITEIKRLYDLFINVDATQVEINPLVETSEGHVISVDAKINFDDNAQFRQKAIFQLDDKSESDPQEVEAAKHNLNYIKLNGEIGCMVNGAGLAMATMDIIKLHGGEPANFLDVGGGVNENQVHKAFQILTSDPNVKSILVNVFGGIVNCATIASGIINATKALRLKVPLVVRLEGTNVEAARKLLKESGLPITYADNLEEAAQKVVNSLNISDNKKATNKKA</sequence>
<dbReference type="Pfam" id="PF08442">
    <property type="entry name" value="ATP-grasp_2"/>
    <property type="match status" value="1"/>
</dbReference>
<dbReference type="GO" id="GO:0005524">
    <property type="term" value="F:ATP binding"/>
    <property type="evidence" value="ECO:0007669"/>
    <property type="project" value="UniProtKB-UniRule"/>
</dbReference>
<dbReference type="GO" id="GO:0006104">
    <property type="term" value="P:succinyl-CoA metabolic process"/>
    <property type="evidence" value="ECO:0007669"/>
    <property type="project" value="InterPro"/>
</dbReference>
<reference evidence="15" key="1">
    <citation type="journal article" date="2015" name="J. Med. Entomol.">
        <title>A Deep Insight Into the Sialotranscriptome of the Chagas Disease Vector, Panstrongylus megistus (Hemiptera: Heteroptera).</title>
        <authorList>
            <person name="Ribeiro J.M."/>
            <person name="Schwarz A."/>
            <person name="Francischetti I.M."/>
        </authorList>
    </citation>
    <scope>NUCLEOTIDE SEQUENCE</scope>
    <source>
        <tissue evidence="15">Salivary glands</tissue>
    </source>
</reference>
<feature type="binding site" evidence="12">
    <location>
        <position position="136"/>
    </location>
    <ligand>
        <name>GTP</name>
        <dbReference type="ChEBI" id="CHEBI:37565"/>
    </ligand>
</feature>
<protein>
    <recommendedName>
        <fullName evidence="12">Succinate--CoA ligase [GDP-forming] subunit beta, mitochondrial</fullName>
        <ecNumber evidence="12">6.2.1.4</ecNumber>
    </recommendedName>
    <alternativeName>
        <fullName evidence="12">GTP-specific succinyl-CoA synthetase subunit beta</fullName>
        <shortName evidence="12">G-SCS</shortName>
        <shortName evidence="12">GTPSCS</shortName>
    </alternativeName>
    <alternativeName>
        <fullName evidence="12">Succinyl-CoA synthetase beta-G chain</fullName>
        <shortName evidence="12">SCS-betaG</shortName>
    </alternativeName>
</protein>
<evidence type="ECO:0000256" key="2">
    <source>
        <dbReference type="ARBA" id="ARBA00022532"/>
    </source>
</evidence>
<dbReference type="GO" id="GO:0005739">
    <property type="term" value="C:mitochondrion"/>
    <property type="evidence" value="ECO:0007669"/>
    <property type="project" value="UniProtKB-SubCell"/>
</dbReference>
<dbReference type="InterPro" id="IPR005809">
    <property type="entry name" value="Succ_CoA_ligase-like_bsu"/>
</dbReference>
<evidence type="ECO:0000256" key="10">
    <source>
        <dbReference type="ARBA" id="ARBA00053833"/>
    </source>
</evidence>
<evidence type="ECO:0000256" key="3">
    <source>
        <dbReference type="ARBA" id="ARBA00022598"/>
    </source>
</evidence>
<feature type="binding site" evidence="12">
    <location>
        <begin position="355"/>
        <end position="357"/>
    </location>
    <ligand>
        <name>substrate</name>
        <note>ligand shared with subunit alpha</note>
    </ligand>
</feature>
<comment type="subunit">
    <text evidence="11 12">Heterodimer of an alpha and a beta subunit. The beta subunit determines specificity for GTP.</text>
</comment>